<feature type="region of interest" description="Disordered" evidence="2">
    <location>
        <begin position="213"/>
        <end position="232"/>
    </location>
</feature>
<evidence type="ECO:0000259" key="3">
    <source>
        <dbReference type="PROSITE" id="PS50115"/>
    </source>
</evidence>
<feature type="region of interest" description="Disordered" evidence="2">
    <location>
        <begin position="127"/>
        <end position="175"/>
    </location>
</feature>
<keyword evidence="5" id="KW-1185">Reference proteome</keyword>
<dbReference type="PROSITE" id="PS50115">
    <property type="entry name" value="ARFGAP"/>
    <property type="match status" value="1"/>
</dbReference>
<dbReference type="InterPro" id="IPR001164">
    <property type="entry name" value="ArfGAP_dom"/>
</dbReference>
<organism evidence="4 5">
    <name type="scientific">Ogataea philodendri</name>
    <dbReference type="NCBI Taxonomy" id="1378263"/>
    <lineage>
        <taxon>Eukaryota</taxon>
        <taxon>Fungi</taxon>
        <taxon>Dikarya</taxon>
        <taxon>Ascomycota</taxon>
        <taxon>Saccharomycotina</taxon>
        <taxon>Pichiomycetes</taxon>
        <taxon>Pichiales</taxon>
        <taxon>Pichiaceae</taxon>
        <taxon>Ogataea</taxon>
    </lineage>
</organism>
<feature type="compositionally biased region" description="Basic and acidic residues" evidence="2">
    <location>
        <begin position="213"/>
        <end position="222"/>
    </location>
</feature>
<feature type="domain" description="Arf-GAP" evidence="3">
    <location>
        <begin position="9"/>
        <end position="129"/>
    </location>
</feature>
<dbReference type="Gene3D" id="1.10.220.150">
    <property type="entry name" value="Arf GTPase activating protein"/>
    <property type="match status" value="1"/>
</dbReference>
<dbReference type="GO" id="GO:0008270">
    <property type="term" value="F:zinc ion binding"/>
    <property type="evidence" value="ECO:0007669"/>
    <property type="project" value="UniProtKB-KW"/>
</dbReference>
<proteinExistence type="predicted"/>
<dbReference type="Proteomes" id="UP000769157">
    <property type="component" value="Unassembled WGS sequence"/>
</dbReference>
<evidence type="ECO:0000313" key="5">
    <source>
        <dbReference type="Proteomes" id="UP000769157"/>
    </source>
</evidence>
<evidence type="ECO:0000256" key="1">
    <source>
        <dbReference type="PROSITE-ProRule" id="PRU00288"/>
    </source>
</evidence>
<evidence type="ECO:0000256" key="2">
    <source>
        <dbReference type="SAM" id="MobiDB-lite"/>
    </source>
</evidence>
<dbReference type="SMART" id="SM00105">
    <property type="entry name" value="ArfGap"/>
    <property type="match status" value="1"/>
</dbReference>
<dbReference type="SUPFAM" id="SSF46934">
    <property type="entry name" value="UBA-like"/>
    <property type="match status" value="1"/>
</dbReference>
<accession>A0A9P8T126</accession>
<dbReference type="GeneID" id="70238592"/>
<dbReference type="InterPro" id="IPR037278">
    <property type="entry name" value="ARFGAP/RecO"/>
</dbReference>
<dbReference type="InterPro" id="IPR009060">
    <property type="entry name" value="UBA-like_sf"/>
</dbReference>
<dbReference type="GO" id="GO:0005096">
    <property type="term" value="F:GTPase activator activity"/>
    <property type="evidence" value="ECO:0007669"/>
    <property type="project" value="InterPro"/>
</dbReference>
<dbReference type="SUPFAM" id="SSF57863">
    <property type="entry name" value="ArfGap/RecO-like zinc finger"/>
    <property type="match status" value="1"/>
</dbReference>
<dbReference type="Pfam" id="PF01412">
    <property type="entry name" value="ArfGap"/>
    <property type="match status" value="1"/>
</dbReference>
<dbReference type="GO" id="GO:0005737">
    <property type="term" value="C:cytoplasm"/>
    <property type="evidence" value="ECO:0007669"/>
    <property type="project" value="TreeGrafter"/>
</dbReference>
<dbReference type="OrthoDB" id="10266696at2759"/>
<feature type="compositionally biased region" description="Low complexity" evidence="2">
    <location>
        <begin position="144"/>
        <end position="159"/>
    </location>
</feature>
<dbReference type="InterPro" id="IPR038508">
    <property type="entry name" value="ArfGAP_dom_sf"/>
</dbReference>
<dbReference type="Gene3D" id="1.10.8.10">
    <property type="entry name" value="DNA helicase RuvA subunit, C-terminal domain"/>
    <property type="match status" value="1"/>
</dbReference>
<dbReference type="CDD" id="cd08204">
    <property type="entry name" value="ArfGap"/>
    <property type="match status" value="1"/>
</dbReference>
<dbReference type="RefSeq" id="XP_046058345.1">
    <property type="nucleotide sequence ID" value="XM_046207934.1"/>
</dbReference>
<protein>
    <recommendedName>
        <fullName evidence="3">Arf-GAP domain-containing protein</fullName>
    </recommendedName>
</protein>
<dbReference type="PANTHER" id="PTHR45705:SF9">
    <property type="entry name" value="PROTEIN GTS1"/>
    <property type="match status" value="1"/>
</dbReference>
<dbReference type="InterPro" id="IPR051718">
    <property type="entry name" value="ARF_GTPase-activating"/>
</dbReference>
<dbReference type="PANTHER" id="PTHR45705">
    <property type="entry name" value="FI20236P1"/>
    <property type="match status" value="1"/>
</dbReference>
<dbReference type="AlphaFoldDB" id="A0A9P8T126"/>
<reference evidence="4" key="2">
    <citation type="submission" date="2021-01" db="EMBL/GenBank/DDBJ databases">
        <authorList>
            <person name="Schikora-Tamarit M.A."/>
        </authorList>
    </citation>
    <scope>NUCLEOTIDE SEQUENCE</scope>
    <source>
        <strain evidence="4">CBS6075</strain>
    </source>
</reference>
<keyword evidence="1" id="KW-0862">Zinc</keyword>
<keyword evidence="1" id="KW-0863">Zinc-finger</keyword>
<name>A0A9P8T126_9ASCO</name>
<keyword evidence="1" id="KW-0479">Metal-binding</keyword>
<dbReference type="PRINTS" id="PR00405">
    <property type="entry name" value="REVINTRACTNG"/>
</dbReference>
<evidence type="ECO:0000313" key="4">
    <source>
        <dbReference type="EMBL" id="KAH3661221.1"/>
    </source>
</evidence>
<dbReference type="EMBL" id="JAEUBE010000487">
    <property type="protein sequence ID" value="KAH3661221.1"/>
    <property type="molecule type" value="Genomic_DNA"/>
</dbReference>
<sequence>MPKRSEQEQRLLEMLNARGNHNRCGECGASYPTWASWNLGVFLCGRCASIHRTFGPDISQVKSLSLDNWSSQELDMLESLGNKENHRLWNNRKEPFPYDDDDKDAITLFLRDKYIRGKFRTTPIDPSDYNLRSESRRHRRRGHSVGSVNSGHSGYSAYSGGSGYKNSRGTSPRRRRYVDLSRKLKYDYGFEDEERNLDALERTHGDVRRAANLLEKETREEAPPPLPRRKSASGALLDATKTGANDFDWLSGDQPVQQAVAQPGVSDVQIYQYVDPNTGQVYYIDSNGQQYIDPSQAEAEAQMQMQMQMQQMQQMQMAQQRQVANAQVMSMYNQPTGQPGQGFY</sequence>
<comment type="caution">
    <text evidence="4">The sequence shown here is derived from an EMBL/GenBank/DDBJ whole genome shotgun (WGS) entry which is preliminary data.</text>
</comment>
<reference evidence="4" key="1">
    <citation type="journal article" date="2021" name="Open Biol.">
        <title>Shared evolutionary footprints suggest mitochondrial oxidative damage underlies multiple complex I losses in fungi.</title>
        <authorList>
            <person name="Schikora-Tamarit M.A."/>
            <person name="Marcet-Houben M."/>
            <person name="Nosek J."/>
            <person name="Gabaldon T."/>
        </authorList>
    </citation>
    <scope>NUCLEOTIDE SEQUENCE</scope>
    <source>
        <strain evidence="4">CBS6075</strain>
    </source>
</reference>
<gene>
    <name evidence="4" type="ORF">OGAPHI_006628</name>
</gene>